<dbReference type="VEuPathDB" id="FungiDB:H310_05581"/>
<feature type="transmembrane region" description="Helical" evidence="6">
    <location>
        <begin position="104"/>
        <end position="123"/>
    </location>
</feature>
<evidence type="ECO:0000256" key="6">
    <source>
        <dbReference type="SAM" id="Phobius"/>
    </source>
</evidence>
<feature type="transmembrane region" description="Helical" evidence="6">
    <location>
        <begin position="66"/>
        <end position="83"/>
    </location>
</feature>
<feature type="transmembrane region" description="Helical" evidence="6">
    <location>
        <begin position="289"/>
        <end position="309"/>
    </location>
</feature>
<dbReference type="RefSeq" id="XP_008868546.1">
    <property type="nucleotide sequence ID" value="XM_008870324.1"/>
</dbReference>
<evidence type="ECO:0000313" key="7">
    <source>
        <dbReference type="EMBL" id="ETW03162.1"/>
    </source>
</evidence>
<keyword evidence="4 6" id="KW-1133">Transmembrane helix</keyword>
<sequence>MPSAPPTSRRSASATLDDLTNYYCGLRTRLSDVTISIDFNTWRVNLSLLSIQTLILYGTLFSECRFSLFAFSSVWLGRAFFMAEYEKKYGLHGSIIHNLPKSSLLRSFSISGAILVLSFLFLLRSIKDVRQLVALLVVPCSVMLVAERWRHHPHLSTPLEFLFALEQAYFVGVVTLVLDVNPTLIYDRAAAMAVISTAVINNVMAAIAKYFILHFTQYQITAHSLHGWKAIQYQDDLAEPWIRGTTYMQGAVVRYSGRTWEAIGVRNEAEPGKWSSQLHIFLWRHPFRLLTFFMAVQVVQMVVIGLFSFCCDSLMMLGYVDNLLEKELMTTLDQGHDVCDRRLHATHAFDSVCHLGEILSKRHASTTSACRARCFSHTAPQLLNQ</sequence>
<feature type="transmembrane region" description="Helical" evidence="6">
    <location>
        <begin position="129"/>
        <end position="146"/>
    </location>
</feature>
<gene>
    <name evidence="7" type="ORF">H310_05581</name>
</gene>
<dbReference type="InterPro" id="IPR019397">
    <property type="entry name" value="Uncharacterised_TMEM39"/>
</dbReference>
<evidence type="ECO:0000256" key="2">
    <source>
        <dbReference type="ARBA" id="ARBA00010737"/>
    </source>
</evidence>
<evidence type="ECO:0000256" key="1">
    <source>
        <dbReference type="ARBA" id="ARBA00004141"/>
    </source>
</evidence>
<comment type="similarity">
    <text evidence="2">Belongs to the TMEM39 family.</text>
</comment>
<dbReference type="EMBL" id="KI913960">
    <property type="protein sequence ID" value="ETW03162.1"/>
    <property type="molecule type" value="Genomic_DNA"/>
</dbReference>
<organism evidence="7">
    <name type="scientific">Aphanomyces invadans</name>
    <dbReference type="NCBI Taxonomy" id="157072"/>
    <lineage>
        <taxon>Eukaryota</taxon>
        <taxon>Sar</taxon>
        <taxon>Stramenopiles</taxon>
        <taxon>Oomycota</taxon>
        <taxon>Saprolegniomycetes</taxon>
        <taxon>Saprolegniales</taxon>
        <taxon>Verrucalvaceae</taxon>
        <taxon>Aphanomyces</taxon>
    </lineage>
</organism>
<name>A0A024UB83_9STRA</name>
<evidence type="ECO:0000256" key="4">
    <source>
        <dbReference type="ARBA" id="ARBA00022989"/>
    </source>
</evidence>
<comment type="subcellular location">
    <subcellularLocation>
        <location evidence="1">Membrane</location>
        <topology evidence="1">Multi-pass membrane protein</topology>
    </subcellularLocation>
</comment>
<evidence type="ECO:0000256" key="3">
    <source>
        <dbReference type="ARBA" id="ARBA00022692"/>
    </source>
</evidence>
<dbReference type="OrthoDB" id="67711at2759"/>
<proteinExistence type="inferred from homology"/>
<evidence type="ECO:0000256" key="5">
    <source>
        <dbReference type="ARBA" id="ARBA00023136"/>
    </source>
</evidence>
<protein>
    <submittedName>
        <fullName evidence="7">Uncharacterized protein</fullName>
    </submittedName>
</protein>
<feature type="transmembrane region" description="Helical" evidence="6">
    <location>
        <begin position="190"/>
        <end position="212"/>
    </location>
</feature>
<accession>A0A024UB83</accession>
<dbReference type="Pfam" id="PF10271">
    <property type="entry name" value="Tmp39"/>
    <property type="match status" value="1"/>
</dbReference>
<dbReference type="AlphaFoldDB" id="A0A024UB83"/>
<dbReference type="GO" id="GO:0016020">
    <property type="term" value="C:membrane"/>
    <property type="evidence" value="ECO:0007669"/>
    <property type="project" value="UniProtKB-SubCell"/>
</dbReference>
<keyword evidence="5 6" id="KW-0472">Membrane</keyword>
<keyword evidence="3 6" id="KW-0812">Transmembrane</keyword>
<feature type="transmembrane region" description="Helical" evidence="6">
    <location>
        <begin position="158"/>
        <end position="178"/>
    </location>
</feature>
<reference evidence="7" key="1">
    <citation type="submission" date="2013-12" db="EMBL/GenBank/DDBJ databases">
        <title>The Genome Sequence of Aphanomyces invadans NJM9701.</title>
        <authorList>
            <consortium name="The Broad Institute Genomics Platform"/>
            <person name="Russ C."/>
            <person name="Tyler B."/>
            <person name="van West P."/>
            <person name="Dieguez-Uribeondo J."/>
            <person name="Young S.K."/>
            <person name="Zeng Q."/>
            <person name="Gargeya S."/>
            <person name="Fitzgerald M."/>
            <person name="Abouelleil A."/>
            <person name="Alvarado L."/>
            <person name="Chapman S.B."/>
            <person name="Gainer-Dewar J."/>
            <person name="Goldberg J."/>
            <person name="Griggs A."/>
            <person name="Gujja S."/>
            <person name="Hansen M."/>
            <person name="Howarth C."/>
            <person name="Imamovic A."/>
            <person name="Ireland A."/>
            <person name="Larimer J."/>
            <person name="McCowan C."/>
            <person name="Murphy C."/>
            <person name="Pearson M."/>
            <person name="Poon T.W."/>
            <person name="Priest M."/>
            <person name="Roberts A."/>
            <person name="Saif S."/>
            <person name="Shea T."/>
            <person name="Sykes S."/>
            <person name="Wortman J."/>
            <person name="Nusbaum C."/>
            <person name="Birren B."/>
        </authorList>
    </citation>
    <scope>NUCLEOTIDE SEQUENCE [LARGE SCALE GENOMIC DNA]</scope>
    <source>
        <strain evidence="7">NJM9701</strain>
    </source>
</reference>
<dbReference type="GeneID" id="20082631"/>